<accession>A0A9D4G9A6</accession>
<comment type="caution">
    <text evidence="1">The sequence shown here is derived from an EMBL/GenBank/DDBJ whole genome shotgun (WGS) entry which is preliminary data.</text>
</comment>
<dbReference type="AlphaFoldDB" id="A0A9D4G9A6"/>
<dbReference type="Proteomes" id="UP000828390">
    <property type="component" value="Unassembled WGS sequence"/>
</dbReference>
<name>A0A9D4G9A6_DREPO</name>
<organism evidence="1 2">
    <name type="scientific">Dreissena polymorpha</name>
    <name type="common">Zebra mussel</name>
    <name type="synonym">Mytilus polymorpha</name>
    <dbReference type="NCBI Taxonomy" id="45954"/>
    <lineage>
        <taxon>Eukaryota</taxon>
        <taxon>Metazoa</taxon>
        <taxon>Spiralia</taxon>
        <taxon>Lophotrochozoa</taxon>
        <taxon>Mollusca</taxon>
        <taxon>Bivalvia</taxon>
        <taxon>Autobranchia</taxon>
        <taxon>Heteroconchia</taxon>
        <taxon>Euheterodonta</taxon>
        <taxon>Imparidentia</taxon>
        <taxon>Neoheterodontei</taxon>
        <taxon>Myida</taxon>
        <taxon>Dreissenoidea</taxon>
        <taxon>Dreissenidae</taxon>
        <taxon>Dreissena</taxon>
    </lineage>
</organism>
<gene>
    <name evidence="1" type="ORF">DPMN_139314</name>
</gene>
<sequence length="54" mass="6478">MFCLKRRPICGLMWSIRTLSRENCPFSIFGQWGSWELRSRRLKTTGRWPEFAPS</sequence>
<reference evidence="1" key="1">
    <citation type="journal article" date="2019" name="bioRxiv">
        <title>The Genome of the Zebra Mussel, Dreissena polymorpha: A Resource for Invasive Species Research.</title>
        <authorList>
            <person name="McCartney M.A."/>
            <person name="Auch B."/>
            <person name="Kono T."/>
            <person name="Mallez S."/>
            <person name="Zhang Y."/>
            <person name="Obille A."/>
            <person name="Becker A."/>
            <person name="Abrahante J.E."/>
            <person name="Garbe J."/>
            <person name="Badalamenti J.P."/>
            <person name="Herman A."/>
            <person name="Mangelson H."/>
            <person name="Liachko I."/>
            <person name="Sullivan S."/>
            <person name="Sone E.D."/>
            <person name="Koren S."/>
            <person name="Silverstein K.A.T."/>
            <person name="Beckman K.B."/>
            <person name="Gohl D.M."/>
        </authorList>
    </citation>
    <scope>NUCLEOTIDE SEQUENCE</scope>
    <source>
        <strain evidence="1">Duluth1</strain>
        <tissue evidence="1">Whole animal</tissue>
    </source>
</reference>
<dbReference type="EMBL" id="JAIWYP010000006">
    <property type="protein sequence ID" value="KAH3810915.1"/>
    <property type="molecule type" value="Genomic_DNA"/>
</dbReference>
<evidence type="ECO:0000313" key="1">
    <source>
        <dbReference type="EMBL" id="KAH3810915.1"/>
    </source>
</evidence>
<proteinExistence type="predicted"/>
<protein>
    <submittedName>
        <fullName evidence="1">Uncharacterized protein</fullName>
    </submittedName>
</protein>
<evidence type="ECO:0000313" key="2">
    <source>
        <dbReference type="Proteomes" id="UP000828390"/>
    </source>
</evidence>
<reference evidence="1" key="2">
    <citation type="submission" date="2020-11" db="EMBL/GenBank/DDBJ databases">
        <authorList>
            <person name="McCartney M.A."/>
            <person name="Auch B."/>
            <person name="Kono T."/>
            <person name="Mallez S."/>
            <person name="Becker A."/>
            <person name="Gohl D.M."/>
            <person name="Silverstein K.A.T."/>
            <person name="Koren S."/>
            <person name="Bechman K.B."/>
            <person name="Herman A."/>
            <person name="Abrahante J.E."/>
            <person name="Garbe J."/>
        </authorList>
    </citation>
    <scope>NUCLEOTIDE SEQUENCE</scope>
    <source>
        <strain evidence="1">Duluth1</strain>
        <tissue evidence="1">Whole animal</tissue>
    </source>
</reference>
<keyword evidence="2" id="KW-1185">Reference proteome</keyword>